<name>A0A0L0SET0_ALLM3</name>
<dbReference type="VEuPathDB" id="FungiDB:AMAG_18706"/>
<dbReference type="EMBL" id="GG745337">
    <property type="protein sequence ID" value="KNE60900.1"/>
    <property type="molecule type" value="Genomic_DNA"/>
</dbReference>
<gene>
    <name evidence="2" type="ORF">AMAG_18706</name>
</gene>
<dbReference type="Proteomes" id="UP000054350">
    <property type="component" value="Unassembled WGS sequence"/>
</dbReference>
<feature type="compositionally biased region" description="Basic and acidic residues" evidence="1">
    <location>
        <begin position="79"/>
        <end position="100"/>
    </location>
</feature>
<evidence type="ECO:0000256" key="1">
    <source>
        <dbReference type="SAM" id="MobiDB-lite"/>
    </source>
</evidence>
<accession>A0A0L0SET0</accession>
<feature type="region of interest" description="Disordered" evidence="1">
    <location>
        <begin position="60"/>
        <end position="100"/>
    </location>
</feature>
<sequence length="100" mass="11157">MGELKKQRVTFTTLQEFLSEKYTQIGLVAGTARILELETTGYISMMPLIRVLKELVTENAEGARHESRGHRPRGGTGRQDAHGRYGQDRGGGRENQADQV</sequence>
<proteinExistence type="predicted"/>
<protein>
    <submittedName>
        <fullName evidence="2">Uncharacterized protein</fullName>
    </submittedName>
</protein>
<reference evidence="2 3" key="1">
    <citation type="submission" date="2009-11" db="EMBL/GenBank/DDBJ databases">
        <title>Annotation of Allomyces macrogynus ATCC 38327.</title>
        <authorList>
            <consortium name="The Broad Institute Genome Sequencing Platform"/>
            <person name="Russ C."/>
            <person name="Cuomo C."/>
            <person name="Burger G."/>
            <person name="Gray M.W."/>
            <person name="Holland P.W.H."/>
            <person name="King N."/>
            <person name="Lang F.B.F."/>
            <person name="Roger A.J."/>
            <person name="Ruiz-Trillo I."/>
            <person name="Young S.K."/>
            <person name="Zeng Q."/>
            <person name="Gargeya S."/>
            <person name="Fitzgerald M."/>
            <person name="Haas B."/>
            <person name="Abouelleil A."/>
            <person name="Alvarado L."/>
            <person name="Arachchi H.M."/>
            <person name="Berlin A."/>
            <person name="Chapman S.B."/>
            <person name="Gearin G."/>
            <person name="Goldberg J."/>
            <person name="Griggs A."/>
            <person name="Gujja S."/>
            <person name="Hansen M."/>
            <person name="Heiman D."/>
            <person name="Howarth C."/>
            <person name="Larimer J."/>
            <person name="Lui A."/>
            <person name="MacDonald P.J.P."/>
            <person name="McCowen C."/>
            <person name="Montmayeur A."/>
            <person name="Murphy C."/>
            <person name="Neiman D."/>
            <person name="Pearson M."/>
            <person name="Priest M."/>
            <person name="Roberts A."/>
            <person name="Saif S."/>
            <person name="Shea T."/>
            <person name="Sisk P."/>
            <person name="Stolte C."/>
            <person name="Sykes S."/>
            <person name="Wortman J."/>
            <person name="Nusbaum C."/>
            <person name="Birren B."/>
        </authorList>
    </citation>
    <scope>NUCLEOTIDE SEQUENCE [LARGE SCALE GENOMIC DNA]</scope>
    <source>
        <strain evidence="2 3">ATCC 38327</strain>
    </source>
</reference>
<keyword evidence="3" id="KW-1185">Reference proteome</keyword>
<organism evidence="2 3">
    <name type="scientific">Allomyces macrogynus (strain ATCC 38327)</name>
    <name type="common">Allomyces javanicus var. macrogynus</name>
    <dbReference type="NCBI Taxonomy" id="578462"/>
    <lineage>
        <taxon>Eukaryota</taxon>
        <taxon>Fungi</taxon>
        <taxon>Fungi incertae sedis</taxon>
        <taxon>Blastocladiomycota</taxon>
        <taxon>Blastocladiomycetes</taxon>
        <taxon>Blastocladiales</taxon>
        <taxon>Blastocladiaceae</taxon>
        <taxon>Allomyces</taxon>
    </lineage>
</organism>
<dbReference type="AlphaFoldDB" id="A0A0L0SET0"/>
<evidence type="ECO:0000313" key="3">
    <source>
        <dbReference type="Proteomes" id="UP000054350"/>
    </source>
</evidence>
<evidence type="ECO:0000313" key="2">
    <source>
        <dbReference type="EMBL" id="KNE60900.1"/>
    </source>
</evidence>
<reference evidence="3" key="2">
    <citation type="submission" date="2009-11" db="EMBL/GenBank/DDBJ databases">
        <title>The Genome Sequence of Allomyces macrogynus strain ATCC 38327.</title>
        <authorList>
            <consortium name="The Broad Institute Genome Sequencing Platform"/>
            <person name="Russ C."/>
            <person name="Cuomo C."/>
            <person name="Shea T."/>
            <person name="Young S.K."/>
            <person name="Zeng Q."/>
            <person name="Koehrsen M."/>
            <person name="Haas B."/>
            <person name="Borodovsky M."/>
            <person name="Guigo R."/>
            <person name="Alvarado L."/>
            <person name="Berlin A."/>
            <person name="Borenstein D."/>
            <person name="Chen Z."/>
            <person name="Engels R."/>
            <person name="Freedman E."/>
            <person name="Gellesch M."/>
            <person name="Goldberg J."/>
            <person name="Griggs A."/>
            <person name="Gujja S."/>
            <person name="Heiman D."/>
            <person name="Hepburn T."/>
            <person name="Howarth C."/>
            <person name="Jen D."/>
            <person name="Larson L."/>
            <person name="Lewis B."/>
            <person name="Mehta T."/>
            <person name="Park D."/>
            <person name="Pearson M."/>
            <person name="Roberts A."/>
            <person name="Saif S."/>
            <person name="Shenoy N."/>
            <person name="Sisk P."/>
            <person name="Stolte C."/>
            <person name="Sykes S."/>
            <person name="Walk T."/>
            <person name="White J."/>
            <person name="Yandava C."/>
            <person name="Burger G."/>
            <person name="Gray M.W."/>
            <person name="Holland P.W.H."/>
            <person name="King N."/>
            <person name="Lang F.B.F."/>
            <person name="Roger A.J."/>
            <person name="Ruiz-Trillo I."/>
            <person name="Lander E."/>
            <person name="Nusbaum C."/>
        </authorList>
    </citation>
    <scope>NUCLEOTIDE SEQUENCE [LARGE SCALE GENOMIC DNA]</scope>
    <source>
        <strain evidence="3">ATCC 38327</strain>
    </source>
</reference>